<evidence type="ECO:0000259" key="6">
    <source>
        <dbReference type="PROSITE" id="PS50250"/>
    </source>
</evidence>
<dbReference type="Pfam" id="PF01399">
    <property type="entry name" value="PCI"/>
    <property type="match status" value="1"/>
</dbReference>
<dbReference type="Pfam" id="PF18005">
    <property type="entry name" value="eIF3m_C_helix"/>
    <property type="match status" value="1"/>
</dbReference>
<evidence type="ECO:0000256" key="2">
    <source>
        <dbReference type="ARBA" id="ARBA00022490"/>
    </source>
</evidence>
<dbReference type="InterPro" id="IPR000717">
    <property type="entry name" value="PCI_dom"/>
</dbReference>
<reference evidence="7 8" key="1">
    <citation type="journal article" date="2015" name="Fungal Genet. Biol.">
        <title>Evolution of novel wood decay mechanisms in Agaricales revealed by the genome sequences of Fistulina hepatica and Cylindrobasidium torrendii.</title>
        <authorList>
            <person name="Floudas D."/>
            <person name="Held B.W."/>
            <person name="Riley R."/>
            <person name="Nagy L.G."/>
            <person name="Koehler G."/>
            <person name="Ransdell A.S."/>
            <person name="Younus H."/>
            <person name="Chow J."/>
            <person name="Chiniquy J."/>
            <person name="Lipzen A."/>
            <person name="Tritt A."/>
            <person name="Sun H."/>
            <person name="Haridas S."/>
            <person name="LaButti K."/>
            <person name="Ohm R.A."/>
            <person name="Kues U."/>
            <person name="Blanchette R.A."/>
            <person name="Grigoriev I.V."/>
            <person name="Minto R.E."/>
            <person name="Hibbett D.S."/>
        </authorList>
    </citation>
    <scope>NUCLEOTIDE SEQUENCE [LARGE SCALE GENOMIC DNA]</scope>
    <source>
        <strain evidence="7 8">FP15055 ss-10</strain>
    </source>
</reference>
<sequence length="401" mass="44615">MDSISVFTEGTFEEQIQELVGYIARNKSEEERSSFVRQFSDAFKSADGARPLSEDLGSQQRVFEMLLKETLPRGLGDGNEKEIEGFFNMIFSHLLSLWPTDSETTKENVSKIIELVEAAPESHTAVKYKLLTNLFNALPRTSGLRYSVYTSLLKISLPQNAKIEQPEVSRYLSEWSISDEERTAFLKTLVDAYSSAGQPFEAYNYQLAYVRSLPASSTDAAIDLIASALRLPDLFDFDPLYKIDAVVSAKDNELFALLQVFLSGGLDDYLAWVKAHEATLAKFNLEAAALERKIRLLTLSSLASEKIGQNVSFAQIAEALQIDIAEVEKWVIDVIRAGLVSAKISQIAQTVRVNRATARSFERPQWESLEKRLVAWKSGLAGVLEVVAQARQSIAPPTSAK</sequence>
<dbReference type="PROSITE" id="PS50250">
    <property type="entry name" value="PCI"/>
    <property type="match status" value="1"/>
</dbReference>
<dbReference type="GO" id="GO:0001732">
    <property type="term" value="P:formation of cytoplasmic translation initiation complex"/>
    <property type="evidence" value="ECO:0007669"/>
    <property type="project" value="UniProtKB-UniRule"/>
</dbReference>
<dbReference type="EMBL" id="KN880461">
    <property type="protein sequence ID" value="KIY70926.1"/>
    <property type="molecule type" value="Genomic_DNA"/>
</dbReference>
<dbReference type="GO" id="GO:0016282">
    <property type="term" value="C:eukaryotic 43S preinitiation complex"/>
    <property type="evidence" value="ECO:0007669"/>
    <property type="project" value="UniProtKB-UniRule"/>
</dbReference>
<dbReference type="Proteomes" id="UP000054007">
    <property type="component" value="Unassembled WGS sequence"/>
</dbReference>
<comment type="similarity">
    <text evidence="1">Belongs to the CSN7/EIF3M family. CSN7 subfamily.</text>
</comment>
<dbReference type="InterPro" id="IPR045237">
    <property type="entry name" value="COPS7/eIF3m"/>
</dbReference>
<proteinExistence type="inferred from homology"/>
<dbReference type="PANTHER" id="PTHR15350">
    <property type="entry name" value="COP9 SIGNALOSOME COMPLEX SUBUNIT 7/DENDRITIC CELL PROTEIN GA17"/>
    <property type="match status" value="1"/>
</dbReference>
<keyword evidence="4 5" id="KW-0648">Protein biosynthesis</keyword>
<keyword evidence="3 5" id="KW-0396">Initiation factor</keyword>
<organism evidence="7 8">
    <name type="scientific">Cylindrobasidium torrendii FP15055 ss-10</name>
    <dbReference type="NCBI Taxonomy" id="1314674"/>
    <lineage>
        <taxon>Eukaryota</taxon>
        <taxon>Fungi</taxon>
        <taxon>Dikarya</taxon>
        <taxon>Basidiomycota</taxon>
        <taxon>Agaricomycotina</taxon>
        <taxon>Agaricomycetes</taxon>
        <taxon>Agaricomycetidae</taxon>
        <taxon>Agaricales</taxon>
        <taxon>Marasmiineae</taxon>
        <taxon>Physalacriaceae</taxon>
        <taxon>Cylindrobasidium</taxon>
    </lineage>
</organism>
<evidence type="ECO:0000256" key="1">
    <source>
        <dbReference type="ARBA" id="ARBA00008482"/>
    </source>
</evidence>
<dbReference type="PANTHER" id="PTHR15350:SF2">
    <property type="entry name" value="EUKARYOTIC TRANSLATION INITIATION FACTOR 3 SUBUNIT M"/>
    <property type="match status" value="1"/>
</dbReference>
<dbReference type="HAMAP" id="MF_03012">
    <property type="entry name" value="eIF3m"/>
    <property type="match status" value="1"/>
</dbReference>
<dbReference type="SMART" id="SM00088">
    <property type="entry name" value="PINT"/>
    <property type="match status" value="1"/>
</dbReference>
<evidence type="ECO:0000256" key="5">
    <source>
        <dbReference type="HAMAP-Rule" id="MF_03012"/>
    </source>
</evidence>
<dbReference type="STRING" id="1314674.A0A0D7BMV6"/>
<dbReference type="GO" id="GO:0071541">
    <property type="term" value="C:eukaryotic translation initiation factor 3 complex, eIF3m"/>
    <property type="evidence" value="ECO:0007669"/>
    <property type="project" value="UniProtKB-UniRule"/>
</dbReference>
<dbReference type="InterPro" id="IPR036390">
    <property type="entry name" value="WH_DNA-bd_sf"/>
</dbReference>
<comment type="similarity">
    <text evidence="5">Belongs to the eIF-3 subunit M family.</text>
</comment>
<keyword evidence="8" id="KW-1185">Reference proteome</keyword>
<dbReference type="GO" id="GO:0003743">
    <property type="term" value="F:translation initiation factor activity"/>
    <property type="evidence" value="ECO:0007669"/>
    <property type="project" value="UniProtKB-UniRule"/>
</dbReference>
<accession>A0A0D7BMV6</accession>
<dbReference type="SUPFAM" id="SSF46785">
    <property type="entry name" value="Winged helix' DNA-binding domain"/>
    <property type="match status" value="1"/>
</dbReference>
<dbReference type="InterPro" id="IPR027528">
    <property type="entry name" value="eIF3m"/>
</dbReference>
<comment type="subcellular location">
    <subcellularLocation>
        <location evidence="5">Cytoplasm</location>
    </subcellularLocation>
</comment>
<comment type="function">
    <text evidence="5">Component of the eukaryotic translation initiation factor 3 (eIF-3) complex, which is involved in protein synthesis of a specialized repertoire of mRNAs and, together with other initiation factors, stimulates binding of mRNA and methionyl-tRNAi to the 40S ribosome. The eIF-3 complex specifically targets and initiates translation of a subset of mRNAs involved in cell proliferation.</text>
</comment>
<dbReference type="OrthoDB" id="10267031at2759"/>
<dbReference type="GO" id="GO:0033290">
    <property type="term" value="C:eukaryotic 48S preinitiation complex"/>
    <property type="evidence" value="ECO:0007669"/>
    <property type="project" value="UniProtKB-UniRule"/>
</dbReference>
<gene>
    <name evidence="7" type="ORF">CYLTODRAFT_419323</name>
</gene>
<evidence type="ECO:0000313" key="8">
    <source>
        <dbReference type="Proteomes" id="UP000054007"/>
    </source>
</evidence>
<protein>
    <recommendedName>
        <fullName evidence="5">Eukaryotic translation initiation factor 3 subunit M</fullName>
        <shortName evidence="5">eIF3m</shortName>
    </recommendedName>
</protein>
<keyword evidence="2 5" id="KW-0963">Cytoplasm</keyword>
<evidence type="ECO:0000313" key="7">
    <source>
        <dbReference type="EMBL" id="KIY70926.1"/>
    </source>
</evidence>
<dbReference type="AlphaFoldDB" id="A0A0D7BMV6"/>
<dbReference type="InterPro" id="IPR040750">
    <property type="entry name" value="eIF3m_C_helix"/>
</dbReference>
<feature type="domain" description="PCI" evidence="6">
    <location>
        <begin position="198"/>
        <end position="358"/>
    </location>
</feature>
<comment type="subunit">
    <text evidence="5">Component of the eukaryotic translation initiation factor 3 (eIF-3) complex.</text>
</comment>
<evidence type="ECO:0000256" key="4">
    <source>
        <dbReference type="ARBA" id="ARBA00022917"/>
    </source>
</evidence>
<evidence type="ECO:0000256" key="3">
    <source>
        <dbReference type="ARBA" id="ARBA00022540"/>
    </source>
</evidence>
<name>A0A0D7BMV6_9AGAR</name>